<protein>
    <submittedName>
        <fullName evidence="2">Uncharacterized protein</fullName>
    </submittedName>
</protein>
<reference evidence="2 4" key="1">
    <citation type="journal article" date="2015" name="Genome Biol. Evol.">
        <title>Comparative Genomics of a Bacterivorous Green Alga Reveals Evolutionary Causalities and Consequences of Phago-Mixotrophic Mode of Nutrition.</title>
        <authorList>
            <person name="Burns J.A."/>
            <person name="Paasch A."/>
            <person name="Narechania A."/>
            <person name="Kim E."/>
        </authorList>
    </citation>
    <scope>NUCLEOTIDE SEQUENCE [LARGE SCALE GENOMIC DNA]</scope>
    <source>
        <strain evidence="2">PLY_AMNH</strain>
    </source>
</reference>
<comment type="caution">
    <text evidence="2">The sequence shown here is derived from an EMBL/GenBank/DDBJ whole genome shotgun (WGS) entry which is preliminary data.</text>
</comment>
<dbReference type="Proteomes" id="UP001190700">
    <property type="component" value="Unassembled WGS sequence"/>
</dbReference>
<evidence type="ECO:0000313" key="4">
    <source>
        <dbReference type="Proteomes" id="UP001190700"/>
    </source>
</evidence>
<organism evidence="2 4">
    <name type="scientific">Cymbomonas tetramitiformis</name>
    <dbReference type="NCBI Taxonomy" id="36881"/>
    <lineage>
        <taxon>Eukaryota</taxon>
        <taxon>Viridiplantae</taxon>
        <taxon>Chlorophyta</taxon>
        <taxon>Pyramimonadophyceae</taxon>
        <taxon>Pyramimonadales</taxon>
        <taxon>Pyramimonadaceae</taxon>
        <taxon>Cymbomonas</taxon>
    </lineage>
</organism>
<evidence type="ECO:0000256" key="1">
    <source>
        <dbReference type="SAM" id="MobiDB-lite"/>
    </source>
</evidence>
<gene>
    <name evidence="3" type="ORF">CYMTET_15729</name>
    <name evidence="2" type="ORF">CYMTET_41129</name>
</gene>
<dbReference type="EMBL" id="LGRX02006717">
    <property type="protein sequence ID" value="KAK3276184.1"/>
    <property type="molecule type" value="Genomic_DNA"/>
</dbReference>
<dbReference type="AlphaFoldDB" id="A0AAE0F2Y2"/>
<reference evidence="2" key="2">
    <citation type="submission" date="2023-06" db="EMBL/GenBank/DDBJ databases">
        <title>Long-read-based genome assembly of the green algal bacterivore Cymbomonas tetramitiformis.</title>
        <authorList>
            <person name="Gyaltshen Y."/>
            <person name="Rozenberg A."/>
            <person name="Paasch A."/>
            <person name="Burns J.A."/>
            <person name="Warring S."/>
            <person name="Larson R."/>
            <person name="Maurer-Alcala X."/>
            <person name="Dacks J."/>
            <person name="Kim E."/>
        </authorList>
    </citation>
    <scope>NUCLEOTIDE SEQUENCE</scope>
    <source>
        <strain evidence="2">PLY_AMNH</strain>
    </source>
</reference>
<evidence type="ECO:0000313" key="2">
    <source>
        <dbReference type="EMBL" id="KAK3249442.1"/>
    </source>
</evidence>
<feature type="region of interest" description="Disordered" evidence="1">
    <location>
        <begin position="1"/>
        <end position="63"/>
    </location>
</feature>
<sequence>MPLHWRKRNSGQFKAAPPAVTNSSKAATECGAPSSAVQQHSPVRPAAGVAATAVPSPPATKRLKTKLERAATEKEHLTRQLNSLANQVAELQDALEEAKESTKATRARLNRTEQTAAEQLAVPCNTPLPRAAKRARQRAELKAAKTTKSRDRNVRNMSSDIDDYLTTSFKSEADMQEALVYLLSSKPKYTQALTSAVGKCPGVKLPIEKKVVKMIEEHWTAKLGLTVRLQCEVPQRPYQSLINILSKKYDPKTNKHSRVYLKPGLKMPSLGKYASKNATIALGKKYFEDALPEALGGEQTGDAEELTAANGPRNNKARLKYQLEHKGCFEGMLRTVLDEDDEEFELALTVWRCLKDLYTELHTRLPTDNLKNRLEKYYKLRKKAGAYIQAVKDHGSAEDVHLYAHAAYHHFPLMLLRHGDLVDYSMQGLEHLNQLRKKTMHRHSDKRQKNARCKPCDGTNCVRVRYLEDPEGEELEEMLEA</sequence>
<feature type="compositionally biased region" description="Low complexity" evidence="1">
    <location>
        <begin position="42"/>
        <end position="54"/>
    </location>
</feature>
<evidence type="ECO:0000313" key="3">
    <source>
        <dbReference type="EMBL" id="KAK3276184.1"/>
    </source>
</evidence>
<name>A0AAE0F2Y2_9CHLO</name>
<keyword evidence="4" id="KW-1185">Reference proteome</keyword>
<accession>A0AAE0F2Y2</accession>
<proteinExistence type="predicted"/>
<dbReference type="EMBL" id="LGRX02027320">
    <property type="protein sequence ID" value="KAK3249442.1"/>
    <property type="molecule type" value="Genomic_DNA"/>
</dbReference>